<organism evidence="2 3">
    <name type="scientific">Trichonephila inaurata madagascariensis</name>
    <dbReference type="NCBI Taxonomy" id="2747483"/>
    <lineage>
        <taxon>Eukaryota</taxon>
        <taxon>Metazoa</taxon>
        <taxon>Ecdysozoa</taxon>
        <taxon>Arthropoda</taxon>
        <taxon>Chelicerata</taxon>
        <taxon>Arachnida</taxon>
        <taxon>Araneae</taxon>
        <taxon>Araneomorphae</taxon>
        <taxon>Entelegynae</taxon>
        <taxon>Araneoidea</taxon>
        <taxon>Nephilidae</taxon>
        <taxon>Trichonephila</taxon>
        <taxon>Trichonephila inaurata</taxon>
    </lineage>
</organism>
<evidence type="ECO:0000256" key="1">
    <source>
        <dbReference type="SAM" id="MobiDB-lite"/>
    </source>
</evidence>
<dbReference type="AlphaFoldDB" id="A0A8X7CAJ9"/>
<sequence length="89" mass="9932">MPSSLAEIREGRKVDARRRHEYHRPKLAESGSVQPSAWVMRVRIANLISISLRNPCEASIGYLPDSELRLGISSANHRNLTGVCFAAFN</sequence>
<name>A0A8X7CAJ9_9ARAC</name>
<reference evidence="2" key="1">
    <citation type="submission" date="2020-08" db="EMBL/GenBank/DDBJ databases">
        <title>Multicomponent nature underlies the extraordinary mechanical properties of spider dragline silk.</title>
        <authorList>
            <person name="Kono N."/>
            <person name="Nakamura H."/>
            <person name="Mori M."/>
            <person name="Yoshida Y."/>
            <person name="Ohtoshi R."/>
            <person name="Malay A.D."/>
            <person name="Moran D.A.P."/>
            <person name="Tomita M."/>
            <person name="Numata K."/>
            <person name="Arakawa K."/>
        </authorList>
    </citation>
    <scope>NUCLEOTIDE SEQUENCE</scope>
</reference>
<evidence type="ECO:0000313" key="2">
    <source>
        <dbReference type="EMBL" id="GFY64114.1"/>
    </source>
</evidence>
<accession>A0A8X7CAJ9</accession>
<protein>
    <submittedName>
        <fullName evidence="2">Uncharacterized protein</fullName>
    </submittedName>
</protein>
<feature type="region of interest" description="Disordered" evidence="1">
    <location>
        <begin position="1"/>
        <end position="28"/>
    </location>
</feature>
<proteinExistence type="predicted"/>
<comment type="caution">
    <text evidence="2">The sequence shown here is derived from an EMBL/GenBank/DDBJ whole genome shotgun (WGS) entry which is preliminary data.</text>
</comment>
<keyword evidence="3" id="KW-1185">Reference proteome</keyword>
<gene>
    <name evidence="2" type="ORF">TNIN_60061</name>
</gene>
<feature type="compositionally biased region" description="Basic residues" evidence="1">
    <location>
        <begin position="15"/>
        <end position="25"/>
    </location>
</feature>
<dbReference type="Proteomes" id="UP000886998">
    <property type="component" value="Unassembled WGS sequence"/>
</dbReference>
<dbReference type="EMBL" id="BMAV01015077">
    <property type="protein sequence ID" value="GFY64114.1"/>
    <property type="molecule type" value="Genomic_DNA"/>
</dbReference>
<evidence type="ECO:0000313" key="3">
    <source>
        <dbReference type="Proteomes" id="UP000886998"/>
    </source>
</evidence>